<gene>
    <name evidence="1" type="ORF">GGD71_000986</name>
</gene>
<evidence type="ECO:0000313" key="1">
    <source>
        <dbReference type="EMBL" id="MBB4220239.1"/>
    </source>
</evidence>
<sequence length="29" mass="3052">MSAARLPEGAGPVQGVREVREVTSLGVWV</sequence>
<reference evidence="1 2" key="1">
    <citation type="submission" date="2020-08" db="EMBL/GenBank/DDBJ databases">
        <title>Genomic Encyclopedia of Type Strains, Phase IV (KMG-V): Genome sequencing to study the core and pangenomes of soil and plant-associated prokaryotes.</title>
        <authorList>
            <person name="Whitman W."/>
        </authorList>
    </citation>
    <scope>NUCLEOTIDE SEQUENCE [LARGE SCALE GENOMIC DNA]</scope>
    <source>
        <strain evidence="1 2">34/80</strain>
    </source>
</reference>
<accession>A0A840FKU7</accession>
<proteinExistence type="predicted"/>
<evidence type="ECO:0000313" key="2">
    <source>
        <dbReference type="Proteomes" id="UP000524450"/>
    </source>
</evidence>
<dbReference type="Proteomes" id="UP000524450">
    <property type="component" value="Unassembled WGS sequence"/>
</dbReference>
<dbReference type="EMBL" id="JACIFZ010000001">
    <property type="protein sequence ID" value="MBB4220239.1"/>
    <property type="molecule type" value="Genomic_DNA"/>
</dbReference>
<protein>
    <submittedName>
        <fullName evidence="1">Uncharacterized protein</fullName>
    </submittedName>
</protein>
<organism evidence="1 2">
    <name type="scientific">Variovorax guangxiensis</name>
    <dbReference type="NCBI Taxonomy" id="1775474"/>
    <lineage>
        <taxon>Bacteria</taxon>
        <taxon>Pseudomonadati</taxon>
        <taxon>Pseudomonadota</taxon>
        <taxon>Betaproteobacteria</taxon>
        <taxon>Burkholderiales</taxon>
        <taxon>Comamonadaceae</taxon>
        <taxon>Variovorax</taxon>
    </lineage>
</organism>
<name>A0A840FKU7_9BURK</name>
<comment type="caution">
    <text evidence="1">The sequence shown here is derived from an EMBL/GenBank/DDBJ whole genome shotgun (WGS) entry which is preliminary data.</text>
</comment>
<dbReference type="AlphaFoldDB" id="A0A840FKU7"/>